<dbReference type="RefSeq" id="WP_184795991.1">
    <property type="nucleotide sequence ID" value="NZ_JACHMY010000001.1"/>
</dbReference>
<protein>
    <submittedName>
        <fullName evidence="2">Uncharacterized protein</fullName>
    </submittedName>
</protein>
<feature type="region of interest" description="Disordered" evidence="1">
    <location>
        <begin position="286"/>
        <end position="346"/>
    </location>
</feature>
<accession>A0A7W9J6P0</accession>
<dbReference type="Proteomes" id="UP000549971">
    <property type="component" value="Unassembled WGS sequence"/>
</dbReference>
<name>A0A7W9J6P0_9ACTN</name>
<gene>
    <name evidence="2" type="ORF">HDA39_003217</name>
</gene>
<evidence type="ECO:0000313" key="2">
    <source>
        <dbReference type="EMBL" id="MBB5836483.1"/>
    </source>
</evidence>
<evidence type="ECO:0000256" key="1">
    <source>
        <dbReference type="SAM" id="MobiDB-lite"/>
    </source>
</evidence>
<organism evidence="2 3">
    <name type="scientific">Kribbella italica</name>
    <dbReference type="NCBI Taxonomy" id="1540520"/>
    <lineage>
        <taxon>Bacteria</taxon>
        <taxon>Bacillati</taxon>
        <taxon>Actinomycetota</taxon>
        <taxon>Actinomycetes</taxon>
        <taxon>Propionibacteriales</taxon>
        <taxon>Kribbellaceae</taxon>
        <taxon>Kribbella</taxon>
    </lineage>
</organism>
<feature type="compositionally biased region" description="Polar residues" evidence="1">
    <location>
        <begin position="288"/>
        <end position="297"/>
    </location>
</feature>
<evidence type="ECO:0000313" key="3">
    <source>
        <dbReference type="Proteomes" id="UP000549971"/>
    </source>
</evidence>
<comment type="caution">
    <text evidence="2">The sequence shown here is derived from an EMBL/GenBank/DDBJ whole genome shotgun (WGS) entry which is preliminary data.</text>
</comment>
<sequence length="346" mass="37449">MGGGDPIVSPESAVHREFARLYAVARRIARPSVDRWSGVLRAAYTPPGEQQRWGAFDPASGDISLSAELVLPYLTGPGSRVAGPAQGQALATVLHEATHAGMETDAPDEPNAVRTAESLALIEAFAEYRAVQQFETFAAAAGYPEAYLTTPQYPGWYTAMDDLVRQVSGPVKDRAAFLNEAIQGPGALHFDQLADSVVKNRLTHDVPTTENDQRAARAALIPAMTHRLWPSLRSRPAESGLMVANEIRQHLDAEVDKIRHHYRSTSRTPYPADPPNPAAIQLRPADARTTQPEQAPSPSGVAMRFLDAQAPASRATSFRPTLAQGARGAGSPTTPKAQRPTERRWD</sequence>
<dbReference type="AlphaFoldDB" id="A0A7W9J6P0"/>
<reference evidence="2 3" key="1">
    <citation type="submission" date="2020-08" db="EMBL/GenBank/DDBJ databases">
        <title>Sequencing the genomes of 1000 actinobacteria strains.</title>
        <authorList>
            <person name="Klenk H.-P."/>
        </authorList>
    </citation>
    <scope>NUCLEOTIDE SEQUENCE [LARGE SCALE GENOMIC DNA]</scope>
    <source>
        <strain evidence="2 3">DSM 28967</strain>
    </source>
</reference>
<dbReference type="EMBL" id="JACHMY010000001">
    <property type="protein sequence ID" value="MBB5836483.1"/>
    <property type="molecule type" value="Genomic_DNA"/>
</dbReference>
<proteinExistence type="predicted"/>
<keyword evidence="3" id="KW-1185">Reference proteome</keyword>